<feature type="region of interest" description="Disordered" evidence="2">
    <location>
        <begin position="358"/>
        <end position="399"/>
    </location>
</feature>
<evidence type="ECO:0000256" key="2">
    <source>
        <dbReference type="SAM" id="MobiDB-lite"/>
    </source>
</evidence>
<comment type="caution">
    <text evidence="5">The sequence shown here is derived from an EMBL/GenBank/DDBJ whole genome shotgun (WGS) entry which is preliminary data.</text>
</comment>
<dbReference type="Gene3D" id="1.25.40.550">
    <property type="entry name" value="Aar2, C-terminal domain-like"/>
    <property type="match status" value="1"/>
</dbReference>
<organism evidence="5 6">
    <name type="scientific">Synchytrium microbalum</name>
    <dbReference type="NCBI Taxonomy" id="1806994"/>
    <lineage>
        <taxon>Eukaryota</taxon>
        <taxon>Fungi</taxon>
        <taxon>Fungi incertae sedis</taxon>
        <taxon>Chytridiomycota</taxon>
        <taxon>Chytridiomycota incertae sedis</taxon>
        <taxon>Chytridiomycetes</taxon>
        <taxon>Synchytriales</taxon>
        <taxon>Synchytriaceae</taxon>
        <taxon>Synchytrium</taxon>
    </lineage>
</organism>
<dbReference type="CDD" id="cd13777">
    <property type="entry name" value="Aar2_N"/>
    <property type="match status" value="1"/>
</dbReference>
<dbReference type="STRING" id="1806994.A0A507BT87"/>
<dbReference type="RefSeq" id="XP_031023917.1">
    <property type="nucleotide sequence ID" value="XM_031170109.1"/>
</dbReference>
<dbReference type="InterPro" id="IPR038516">
    <property type="entry name" value="AAR2_N_sf"/>
</dbReference>
<dbReference type="CDD" id="cd13778">
    <property type="entry name" value="Aar2_C"/>
    <property type="match status" value="1"/>
</dbReference>
<dbReference type="Pfam" id="PF05282">
    <property type="entry name" value="AAR2"/>
    <property type="match status" value="1"/>
</dbReference>
<dbReference type="GeneID" id="42005406"/>
<dbReference type="InterPro" id="IPR033647">
    <property type="entry name" value="Aar2_N"/>
</dbReference>
<gene>
    <name evidence="5" type="ORF">SmJEL517_g04181</name>
</gene>
<dbReference type="Proteomes" id="UP000319731">
    <property type="component" value="Unassembled WGS sequence"/>
</dbReference>
<comment type="similarity">
    <text evidence="1">Belongs to the AAR2 family.</text>
</comment>
<name>A0A507BT87_9FUNG</name>
<feature type="domain" description="AAR2 N-terminal" evidence="4">
    <location>
        <begin position="15"/>
        <end position="149"/>
    </location>
</feature>
<evidence type="ECO:0000259" key="3">
    <source>
        <dbReference type="Pfam" id="PF05282"/>
    </source>
</evidence>
<evidence type="ECO:0008006" key="7">
    <source>
        <dbReference type="Google" id="ProtNLM"/>
    </source>
</evidence>
<dbReference type="Gene3D" id="2.60.34.20">
    <property type="match status" value="1"/>
</dbReference>
<accession>A0A507BT87</accession>
<protein>
    <recommendedName>
        <fullName evidence="7">Protein AAR2 homolog</fullName>
    </recommendedName>
</protein>
<dbReference type="PANTHER" id="PTHR12689:SF4">
    <property type="entry name" value="PROTEIN AAR2 HOMOLOG"/>
    <property type="match status" value="1"/>
</dbReference>
<dbReference type="InterPro" id="IPR038514">
    <property type="entry name" value="AAR2_C_sf"/>
</dbReference>
<dbReference type="InterPro" id="IPR007946">
    <property type="entry name" value="AAR2"/>
</dbReference>
<dbReference type="PANTHER" id="PTHR12689">
    <property type="entry name" value="A1 CISTRON SPLICING FACTOR AAR2-RELATED"/>
    <property type="match status" value="1"/>
</dbReference>
<proteinExistence type="inferred from homology"/>
<dbReference type="OrthoDB" id="201752at2759"/>
<sequence length="399" mass="45140">MDQDTANRLFEVGAFVVFLAPPPAGIDFGIDMNSWELGRRFSGLKLIPPGLHFIHSGGVSGIGRVGFFHFFTEREIVVANWDTATEQIEAAPHDSDQVERLRANLRTLDSSLGPYPLNTTTPSHQFTTYQRWLRLTQHITPNLLSRVIPTGYIGSMTSVSRFSDVVSPSTNMETSSTLANTEWLHFTWIDLKRSFPQGASGAELTRYSIDKSYLLRKLLEGQYSDYKDLLGELELSFIIFLVGQVYDGLEQWKILVTLLCSCHELLELQVDMFIGFTGVLLVQLQELPEDFFIDALSGDSFLRHALRMYTSSVASTTSYHTPMRAMPRNTDLVRSMDTLLDFVENYFQWELRTEARLAAEGDEEEEGEYAPVIVNSDDDKHHTDGLQNTLSPDVRMDEA</sequence>
<dbReference type="InterPro" id="IPR033648">
    <property type="entry name" value="AAR2_C"/>
</dbReference>
<feature type="domain" description="AAR2 C-terminal" evidence="3">
    <location>
        <begin position="186"/>
        <end position="351"/>
    </location>
</feature>
<evidence type="ECO:0000259" key="4">
    <source>
        <dbReference type="Pfam" id="PF20981"/>
    </source>
</evidence>
<evidence type="ECO:0000313" key="6">
    <source>
        <dbReference type="Proteomes" id="UP000319731"/>
    </source>
</evidence>
<dbReference type="Pfam" id="PF20981">
    <property type="entry name" value="AAR2_1st"/>
    <property type="match status" value="1"/>
</dbReference>
<keyword evidence="6" id="KW-1185">Reference proteome</keyword>
<evidence type="ECO:0000313" key="5">
    <source>
        <dbReference type="EMBL" id="TPX32780.1"/>
    </source>
</evidence>
<dbReference type="AlphaFoldDB" id="A0A507BT87"/>
<reference evidence="5 6" key="1">
    <citation type="journal article" date="2019" name="Sci. Rep.">
        <title>Comparative genomics of chytrid fungi reveal insights into the obligate biotrophic and pathogenic lifestyle of Synchytrium endobioticum.</title>
        <authorList>
            <person name="van de Vossenberg B.T.L.H."/>
            <person name="Warris S."/>
            <person name="Nguyen H.D.T."/>
            <person name="van Gent-Pelzer M.P.E."/>
            <person name="Joly D.L."/>
            <person name="van de Geest H.C."/>
            <person name="Bonants P.J.M."/>
            <person name="Smith D.S."/>
            <person name="Levesque C.A."/>
            <person name="van der Lee T.A.J."/>
        </authorList>
    </citation>
    <scope>NUCLEOTIDE SEQUENCE [LARGE SCALE GENOMIC DNA]</scope>
    <source>
        <strain evidence="5 6">JEL517</strain>
    </source>
</reference>
<dbReference type="EMBL" id="QEAO01000026">
    <property type="protein sequence ID" value="TPX32780.1"/>
    <property type="molecule type" value="Genomic_DNA"/>
</dbReference>
<dbReference type="GO" id="GO:0000244">
    <property type="term" value="P:spliceosomal tri-snRNP complex assembly"/>
    <property type="evidence" value="ECO:0007669"/>
    <property type="project" value="TreeGrafter"/>
</dbReference>
<evidence type="ECO:0000256" key="1">
    <source>
        <dbReference type="ARBA" id="ARBA00006281"/>
    </source>
</evidence>